<protein>
    <submittedName>
        <fullName evidence="3">Tetratricopeptide repeat protein</fullName>
    </submittedName>
</protein>
<dbReference type="EMBL" id="VBOR01000024">
    <property type="protein sequence ID" value="TMQ51022.1"/>
    <property type="molecule type" value="Genomic_DNA"/>
</dbReference>
<dbReference type="SUPFAM" id="SSF48452">
    <property type="entry name" value="TPR-like"/>
    <property type="match status" value="1"/>
</dbReference>
<feature type="compositionally biased region" description="Basic and acidic residues" evidence="1">
    <location>
        <begin position="46"/>
        <end position="65"/>
    </location>
</feature>
<sequence length="433" mass="47418">MRWRRCSVRFRRRSGSRAPPVAPRPTSSGPAAPSATRSRSRAPSPRRHEGPSGMRDRFGTRERSGRHARFVRLASAAALLLAAICSPPPAPAHSRAPAHERFRKPAPVRAEPRVTLQERHLAEARKAFDRGRVEEARALLKGIDPAQLPRGLGDDASFLTASLSEDAATYDRLLDEYLKNYPRGAHRRAVTLALGRSQFAQGDYREAENLLSIFSPGVESDPLGREGLIWRGLSQLGRGDAPGAYQFFFSAKPDLDGSTFEESYYFAMAGAALRAGKPREAVDALKVILARHSRGDYAPQALYAMGVSLETMGRAADAAAVFRQVAQRFPESYEATRARDRGIRTAAGTPTLGLPIGGGYSIQVGAFSRRELAEALAKDLRLSGVGDVQVLEGRETTPIYRVRAGAFATRDEARALGERLRRERGFSYNIVPR</sequence>
<feature type="region of interest" description="Disordered" evidence="1">
    <location>
        <begin position="1"/>
        <end position="65"/>
    </location>
</feature>
<comment type="caution">
    <text evidence="3">The sequence shown here is derived from an EMBL/GenBank/DDBJ whole genome shotgun (WGS) entry which is preliminary data.</text>
</comment>
<reference evidence="3 4" key="1">
    <citation type="journal article" date="2019" name="Nat. Microbiol.">
        <title>Mediterranean grassland soil C-N compound turnover is dependent on rainfall and depth, and is mediated by genomically divergent microorganisms.</title>
        <authorList>
            <person name="Diamond S."/>
            <person name="Andeer P.F."/>
            <person name="Li Z."/>
            <person name="Crits-Christoph A."/>
            <person name="Burstein D."/>
            <person name="Anantharaman K."/>
            <person name="Lane K.R."/>
            <person name="Thomas B.C."/>
            <person name="Pan C."/>
            <person name="Northen T.R."/>
            <person name="Banfield J.F."/>
        </authorList>
    </citation>
    <scope>NUCLEOTIDE SEQUENCE [LARGE SCALE GENOMIC DNA]</scope>
    <source>
        <strain evidence="3">WS_1</strain>
    </source>
</reference>
<dbReference type="InterPro" id="IPR011990">
    <property type="entry name" value="TPR-like_helical_dom_sf"/>
</dbReference>
<dbReference type="Pfam" id="PF13174">
    <property type="entry name" value="TPR_6"/>
    <property type="match status" value="1"/>
</dbReference>
<evidence type="ECO:0000259" key="2">
    <source>
        <dbReference type="PROSITE" id="PS51724"/>
    </source>
</evidence>
<dbReference type="Gene3D" id="3.30.70.1070">
    <property type="entry name" value="Sporulation related repeat"/>
    <property type="match status" value="1"/>
</dbReference>
<dbReference type="Proteomes" id="UP000316292">
    <property type="component" value="Unassembled WGS sequence"/>
</dbReference>
<dbReference type="Gene3D" id="1.25.40.10">
    <property type="entry name" value="Tetratricopeptide repeat domain"/>
    <property type="match status" value="1"/>
</dbReference>
<feature type="compositionally biased region" description="Low complexity" evidence="1">
    <location>
        <begin position="24"/>
        <end position="43"/>
    </location>
</feature>
<evidence type="ECO:0000313" key="3">
    <source>
        <dbReference type="EMBL" id="TMQ51022.1"/>
    </source>
</evidence>
<dbReference type="InterPro" id="IPR019734">
    <property type="entry name" value="TPR_rpt"/>
</dbReference>
<accession>A0A538SI16</accession>
<evidence type="ECO:0000313" key="4">
    <source>
        <dbReference type="Proteomes" id="UP000316292"/>
    </source>
</evidence>
<organism evidence="3 4">
    <name type="scientific">Eiseniibacteriota bacterium</name>
    <dbReference type="NCBI Taxonomy" id="2212470"/>
    <lineage>
        <taxon>Bacteria</taxon>
        <taxon>Candidatus Eiseniibacteriota</taxon>
    </lineage>
</organism>
<evidence type="ECO:0000256" key="1">
    <source>
        <dbReference type="SAM" id="MobiDB-lite"/>
    </source>
</evidence>
<dbReference type="AlphaFoldDB" id="A0A538SI16"/>
<name>A0A538SI16_UNCEI</name>
<dbReference type="InterPro" id="IPR036680">
    <property type="entry name" value="SPOR-like_sf"/>
</dbReference>
<dbReference type="Pfam" id="PF05036">
    <property type="entry name" value="SPOR"/>
    <property type="match status" value="1"/>
</dbReference>
<dbReference type="InterPro" id="IPR007730">
    <property type="entry name" value="SPOR-like_dom"/>
</dbReference>
<feature type="compositionally biased region" description="Basic residues" evidence="1">
    <location>
        <begin position="1"/>
        <end position="15"/>
    </location>
</feature>
<feature type="domain" description="SPOR" evidence="2">
    <location>
        <begin position="354"/>
        <end position="433"/>
    </location>
</feature>
<dbReference type="GO" id="GO:0042834">
    <property type="term" value="F:peptidoglycan binding"/>
    <property type="evidence" value="ECO:0007669"/>
    <property type="project" value="InterPro"/>
</dbReference>
<proteinExistence type="predicted"/>
<dbReference type="PROSITE" id="PS51724">
    <property type="entry name" value="SPOR"/>
    <property type="match status" value="1"/>
</dbReference>
<dbReference type="SUPFAM" id="SSF110997">
    <property type="entry name" value="Sporulation related repeat"/>
    <property type="match status" value="1"/>
</dbReference>
<gene>
    <name evidence="3" type="ORF">E6K71_00995</name>
</gene>